<comment type="caution">
    <text evidence="1">The sequence shown here is derived from an EMBL/GenBank/DDBJ whole genome shotgun (WGS) entry which is preliminary data.</text>
</comment>
<gene>
    <name evidence="1" type="ORF">GMARGA_LOCUS33010</name>
</gene>
<organism evidence="1 2">
    <name type="scientific">Gigaspora margarita</name>
    <dbReference type="NCBI Taxonomy" id="4874"/>
    <lineage>
        <taxon>Eukaryota</taxon>
        <taxon>Fungi</taxon>
        <taxon>Fungi incertae sedis</taxon>
        <taxon>Mucoromycota</taxon>
        <taxon>Glomeromycotina</taxon>
        <taxon>Glomeromycetes</taxon>
        <taxon>Diversisporales</taxon>
        <taxon>Gigasporaceae</taxon>
        <taxon>Gigaspora</taxon>
    </lineage>
</organism>
<name>A0ABN7WMZ3_GIGMA</name>
<evidence type="ECO:0000313" key="1">
    <source>
        <dbReference type="EMBL" id="CAG8836385.1"/>
    </source>
</evidence>
<dbReference type="Proteomes" id="UP000789901">
    <property type="component" value="Unassembled WGS sequence"/>
</dbReference>
<proteinExistence type="predicted"/>
<keyword evidence="2" id="KW-1185">Reference proteome</keyword>
<sequence>MFIFLLEQYYLHQEFTEKFINDKLKSNVLLKTTTSNYLTERYKYKTATFNQDGSGFTNSSQNEILKVLTDW</sequence>
<protein>
    <submittedName>
        <fullName evidence="1">11193_t:CDS:1</fullName>
    </submittedName>
</protein>
<evidence type="ECO:0000313" key="2">
    <source>
        <dbReference type="Proteomes" id="UP000789901"/>
    </source>
</evidence>
<dbReference type="EMBL" id="CAJVQB010053465">
    <property type="protein sequence ID" value="CAG8836385.1"/>
    <property type="molecule type" value="Genomic_DNA"/>
</dbReference>
<reference evidence="1 2" key="1">
    <citation type="submission" date="2021-06" db="EMBL/GenBank/DDBJ databases">
        <authorList>
            <person name="Kallberg Y."/>
            <person name="Tangrot J."/>
            <person name="Rosling A."/>
        </authorList>
    </citation>
    <scope>NUCLEOTIDE SEQUENCE [LARGE SCALE GENOMIC DNA]</scope>
    <source>
        <strain evidence="1 2">120-4 pot B 10/14</strain>
    </source>
</reference>
<accession>A0ABN7WMZ3</accession>